<keyword evidence="1" id="KW-1133">Transmembrane helix</keyword>
<dbReference type="InterPro" id="IPR017496">
    <property type="entry name" value="Photo_alph_chp2"/>
</dbReference>
<feature type="transmembrane region" description="Helical" evidence="1">
    <location>
        <begin position="40"/>
        <end position="58"/>
    </location>
</feature>
<feature type="transmembrane region" description="Helical" evidence="1">
    <location>
        <begin position="139"/>
        <end position="162"/>
    </location>
</feature>
<protein>
    <submittedName>
        <fullName evidence="2">Putative photosynthetic complex assembly protein 2</fullName>
    </submittedName>
</protein>
<name>A0A7W7A8G1_9SPHN</name>
<dbReference type="Proteomes" id="UP000538566">
    <property type="component" value="Unassembled WGS sequence"/>
</dbReference>
<dbReference type="EMBL" id="JACHOA010000001">
    <property type="protein sequence ID" value="MBB4612281.1"/>
    <property type="molecule type" value="Genomic_DNA"/>
</dbReference>
<proteinExistence type="predicted"/>
<feature type="transmembrane region" description="Helical" evidence="1">
    <location>
        <begin position="190"/>
        <end position="209"/>
    </location>
</feature>
<feature type="transmembrane region" description="Helical" evidence="1">
    <location>
        <begin position="6"/>
        <end position="28"/>
    </location>
</feature>
<organism evidence="2 3">
    <name type="scientific">Novosphingobium taihuense</name>
    <dbReference type="NCBI Taxonomy" id="260085"/>
    <lineage>
        <taxon>Bacteria</taxon>
        <taxon>Pseudomonadati</taxon>
        <taxon>Pseudomonadota</taxon>
        <taxon>Alphaproteobacteria</taxon>
        <taxon>Sphingomonadales</taxon>
        <taxon>Sphingomonadaceae</taxon>
        <taxon>Novosphingobium</taxon>
    </lineage>
</organism>
<reference evidence="2 3" key="1">
    <citation type="submission" date="2020-08" db="EMBL/GenBank/DDBJ databases">
        <title>Genomic Encyclopedia of Type Strains, Phase IV (KMG-IV): sequencing the most valuable type-strain genomes for metagenomic binning, comparative biology and taxonomic classification.</title>
        <authorList>
            <person name="Goeker M."/>
        </authorList>
    </citation>
    <scope>NUCLEOTIDE SEQUENCE [LARGE SCALE GENOMIC DNA]</scope>
    <source>
        <strain evidence="2 3">DSM 17507</strain>
    </source>
</reference>
<accession>A0A7W7A8G1</accession>
<dbReference type="RefSeq" id="WP_144901854.1">
    <property type="nucleotide sequence ID" value="NZ_JACHOA010000001.1"/>
</dbReference>
<evidence type="ECO:0000313" key="3">
    <source>
        <dbReference type="Proteomes" id="UP000538566"/>
    </source>
</evidence>
<dbReference type="NCBIfam" id="TIGR03055">
    <property type="entry name" value="photo_alph_chp2"/>
    <property type="match status" value="1"/>
</dbReference>
<keyword evidence="1" id="KW-0812">Transmembrane</keyword>
<gene>
    <name evidence="2" type="ORF">GGR37_000527</name>
</gene>
<keyword evidence="3" id="KW-1185">Reference proteome</keyword>
<evidence type="ECO:0000256" key="1">
    <source>
        <dbReference type="SAM" id="Phobius"/>
    </source>
</evidence>
<feature type="transmembrane region" description="Helical" evidence="1">
    <location>
        <begin position="107"/>
        <end position="133"/>
    </location>
</feature>
<comment type="caution">
    <text evidence="2">The sequence shown here is derived from an EMBL/GenBank/DDBJ whole genome shotgun (WGS) entry which is preliminary data.</text>
</comment>
<dbReference type="OrthoDB" id="152369at2"/>
<dbReference type="AlphaFoldDB" id="A0A7W7A8G1"/>
<keyword evidence="1" id="KW-0472">Membrane</keyword>
<sequence length="259" mass="27758">MVSWTGHVLPVIATIVVWFFATGLIAWADNRERRTFPRSLMLAGIAGVAGLAIVAWSMNRATLGGVYAAFAGAILIWSWHEITFLTGAITGPRREPCPVDARGLERFFHAVSAVAWHEIALALSAIGLISLSWDAPNQIGAMTFTLLLAMRLSTKIVIFLGVPNMSTEIFPPHLAYLKTYFGPRRMGIDLFLAIAATSGLALWLGLIALNAPEGSASASGASLLFALAALGALEHLFLALPIRDGALWGWALPTRRPAT</sequence>
<feature type="transmembrane region" description="Helical" evidence="1">
    <location>
        <begin position="64"/>
        <end position="86"/>
    </location>
</feature>
<evidence type="ECO:0000313" key="2">
    <source>
        <dbReference type="EMBL" id="MBB4612281.1"/>
    </source>
</evidence>
<feature type="transmembrane region" description="Helical" evidence="1">
    <location>
        <begin position="221"/>
        <end position="240"/>
    </location>
</feature>
<dbReference type="Pfam" id="PF12291">
    <property type="entry name" value="DUF3623"/>
    <property type="match status" value="1"/>
</dbReference>